<dbReference type="InterPro" id="IPR027417">
    <property type="entry name" value="P-loop_NTPase"/>
</dbReference>
<dbReference type="EMBL" id="NHSF01000063">
    <property type="protein sequence ID" value="MBK5931313.1"/>
    <property type="molecule type" value="Genomic_DNA"/>
</dbReference>
<organism evidence="2 3">
    <name type="scientific">Halochromatium salexigens</name>
    <name type="common">Chromatium salexigens</name>
    <dbReference type="NCBI Taxonomy" id="49447"/>
    <lineage>
        <taxon>Bacteria</taxon>
        <taxon>Pseudomonadati</taxon>
        <taxon>Pseudomonadota</taxon>
        <taxon>Gammaproteobacteria</taxon>
        <taxon>Chromatiales</taxon>
        <taxon>Chromatiaceae</taxon>
        <taxon>Halochromatium</taxon>
    </lineage>
</organism>
<feature type="domain" description="ATPase AAA-type core" evidence="1">
    <location>
        <begin position="50"/>
        <end position="362"/>
    </location>
</feature>
<dbReference type="Proteomes" id="UP001296967">
    <property type="component" value="Unassembled WGS sequence"/>
</dbReference>
<comment type="caution">
    <text evidence="2">The sequence shown here is derived from an EMBL/GenBank/DDBJ whole genome shotgun (WGS) entry which is preliminary data.</text>
</comment>
<dbReference type="AlphaFoldDB" id="A0AAJ0UHC5"/>
<dbReference type="InterPro" id="IPR003959">
    <property type="entry name" value="ATPase_AAA_core"/>
</dbReference>
<dbReference type="GO" id="GO:0016887">
    <property type="term" value="F:ATP hydrolysis activity"/>
    <property type="evidence" value="ECO:0007669"/>
    <property type="project" value="InterPro"/>
</dbReference>
<reference evidence="2" key="1">
    <citation type="submission" date="2017-05" db="EMBL/GenBank/DDBJ databases">
        <authorList>
            <person name="Imhoff J.F."/>
            <person name="Rahn T."/>
            <person name="Kuenzel S."/>
            <person name="Neulinger S.C."/>
        </authorList>
    </citation>
    <scope>NUCLEOTIDE SEQUENCE</scope>
    <source>
        <strain evidence="2">DSM 4395</strain>
    </source>
</reference>
<protein>
    <recommendedName>
        <fullName evidence="1">ATPase AAA-type core domain-containing protein</fullName>
    </recommendedName>
</protein>
<keyword evidence="3" id="KW-1185">Reference proteome</keyword>
<dbReference type="GO" id="GO:0005524">
    <property type="term" value="F:ATP binding"/>
    <property type="evidence" value="ECO:0007669"/>
    <property type="project" value="InterPro"/>
</dbReference>
<reference evidence="2" key="2">
    <citation type="journal article" date="2020" name="Microorganisms">
        <title>Osmotic Adaptation and Compatible Solute Biosynthesis of Phototrophic Bacteria as Revealed from Genome Analyses.</title>
        <authorList>
            <person name="Imhoff J.F."/>
            <person name="Rahn T."/>
            <person name="Kunzel S."/>
            <person name="Keller A."/>
            <person name="Neulinger S.C."/>
        </authorList>
    </citation>
    <scope>NUCLEOTIDE SEQUENCE</scope>
    <source>
        <strain evidence="2">DSM 4395</strain>
    </source>
</reference>
<dbReference type="PANTHER" id="PTHR40396:SF1">
    <property type="entry name" value="ATPASE AAA-TYPE CORE DOMAIN-CONTAINING PROTEIN"/>
    <property type="match status" value="1"/>
</dbReference>
<accession>A0AAJ0UHC5</accession>
<dbReference type="Gene3D" id="3.40.50.300">
    <property type="entry name" value="P-loop containing nucleotide triphosphate hydrolases"/>
    <property type="match status" value="2"/>
</dbReference>
<sequence length="446" mass="50275">MLIEFSVTNFRSIKDTQVMSMVASSGKERWATNTFAPNSASSPRLLHTAMVLGPNASGKSNLVKALYFASDLVENSASGKQRGDRLDLQPFQLTAETTQAPSEFEIVFEQSSVRYQYGFAATPNGIREEWLIAFPEGRPQRWFARTLDATGEKSDWYFGPAFKGPKKTLSEATRPNALFLSTAVQLNNQQLQPVFDWFVDRLRVVPAGRDFPAQFDSYTAMRCRKDADQTRVLDFLQAADLGIEGLSVEIAEWSADDLPKELPDDILKTLVGKKRLEVYSQHRDLETGEAVVFDFNDESDGTRNLFSWAGPLLDVLDHGLVLVIDELDTSLHPALVRFLVNLFHNGETNPYGAQLICTTHDVTQLEAELRRDQVWFVEKQQQQTHLYPLSDFHPRKQEAIGRGYLHGRYGALPNPQPRRIRIARQAPGHCIPSINRDSPEVSDAEF</sequence>
<dbReference type="SUPFAM" id="SSF52540">
    <property type="entry name" value="P-loop containing nucleoside triphosphate hydrolases"/>
    <property type="match status" value="1"/>
</dbReference>
<evidence type="ECO:0000313" key="2">
    <source>
        <dbReference type="EMBL" id="MBK5931313.1"/>
    </source>
</evidence>
<evidence type="ECO:0000259" key="1">
    <source>
        <dbReference type="Pfam" id="PF13304"/>
    </source>
</evidence>
<dbReference type="Pfam" id="PF13304">
    <property type="entry name" value="AAA_21"/>
    <property type="match status" value="1"/>
</dbReference>
<evidence type="ECO:0000313" key="3">
    <source>
        <dbReference type="Proteomes" id="UP001296967"/>
    </source>
</evidence>
<dbReference type="PANTHER" id="PTHR40396">
    <property type="entry name" value="ATPASE-LIKE PROTEIN"/>
    <property type="match status" value="1"/>
</dbReference>
<gene>
    <name evidence="2" type="ORF">CCR82_12510</name>
</gene>
<dbReference type="RefSeq" id="WP_201246153.1">
    <property type="nucleotide sequence ID" value="NZ_NHSF01000063.1"/>
</dbReference>
<proteinExistence type="predicted"/>
<name>A0AAJ0UHC5_HALSE</name>